<comment type="caution">
    <text evidence="1">The sequence shown here is derived from an EMBL/GenBank/DDBJ whole genome shotgun (WGS) entry which is preliminary data.</text>
</comment>
<reference evidence="1 2" key="1">
    <citation type="submission" date="2020-07" db="EMBL/GenBank/DDBJ databases">
        <title>Genomic Encyclopedia of Type Strains, Phase IV (KMG-V): Genome sequencing to study the core and pangenomes of soil and plant-associated prokaryotes.</title>
        <authorList>
            <person name="Whitman W."/>
        </authorList>
    </citation>
    <scope>NUCLEOTIDE SEQUENCE [LARGE SCALE GENOMIC DNA]</scope>
    <source>
        <strain evidence="1 2">RH4WT92</strain>
    </source>
</reference>
<sequence length="64" mass="7359">MAMIKRGAIVEHALLSTAETYIKVKVTVPFRVMRLLCTSQKAILNWFPLAVLILELRNMREAMK</sequence>
<accession>A0ABR6AUV9</accession>
<keyword evidence="2" id="KW-1185">Reference proteome</keyword>
<evidence type="ECO:0000313" key="2">
    <source>
        <dbReference type="Proteomes" id="UP000578622"/>
    </source>
</evidence>
<evidence type="ECO:0000313" key="1">
    <source>
        <dbReference type="EMBL" id="MBA8853254.1"/>
    </source>
</evidence>
<organism evidence="1 2">
    <name type="scientific">Brucella intermedia</name>
    <dbReference type="NCBI Taxonomy" id="94625"/>
    <lineage>
        <taxon>Bacteria</taxon>
        <taxon>Pseudomonadati</taxon>
        <taxon>Pseudomonadota</taxon>
        <taxon>Alphaproteobacteria</taxon>
        <taxon>Hyphomicrobiales</taxon>
        <taxon>Brucellaceae</taxon>
        <taxon>Brucella/Ochrobactrum group</taxon>
        <taxon>Brucella</taxon>
    </lineage>
</organism>
<proteinExistence type="predicted"/>
<name>A0ABR6AUV9_9HYPH</name>
<gene>
    <name evidence="1" type="ORF">FHW20_004234</name>
</gene>
<dbReference type="EMBL" id="JACGXG010000009">
    <property type="protein sequence ID" value="MBA8853254.1"/>
    <property type="molecule type" value="Genomic_DNA"/>
</dbReference>
<dbReference type="Proteomes" id="UP000578622">
    <property type="component" value="Unassembled WGS sequence"/>
</dbReference>
<protein>
    <submittedName>
        <fullName evidence="1">Uncharacterized protein</fullName>
    </submittedName>
</protein>